<dbReference type="EMBL" id="PTJD01000005">
    <property type="protein sequence ID" value="PPK95926.1"/>
    <property type="molecule type" value="Genomic_DNA"/>
</dbReference>
<evidence type="ECO:0000313" key="3">
    <source>
        <dbReference type="EMBL" id="PPK95926.1"/>
    </source>
</evidence>
<feature type="compositionally biased region" description="Pro residues" evidence="1">
    <location>
        <begin position="146"/>
        <end position="165"/>
    </location>
</feature>
<keyword evidence="2" id="KW-0732">Signal</keyword>
<feature type="signal peptide" evidence="2">
    <location>
        <begin position="1"/>
        <end position="27"/>
    </location>
</feature>
<dbReference type="Proteomes" id="UP000239485">
    <property type="component" value="Unassembled WGS sequence"/>
</dbReference>
<keyword evidence="4" id="KW-1185">Reference proteome</keyword>
<accession>A0A2S6IPA6</accession>
<evidence type="ECO:0000313" key="4">
    <source>
        <dbReference type="Proteomes" id="UP000239485"/>
    </source>
</evidence>
<evidence type="ECO:0000256" key="2">
    <source>
        <dbReference type="SAM" id="SignalP"/>
    </source>
</evidence>
<dbReference type="RefSeq" id="WP_146099460.1">
    <property type="nucleotide sequence ID" value="NZ_PTJD01000005.1"/>
</dbReference>
<name>A0A2S6IPA6_9ACTN</name>
<dbReference type="AlphaFoldDB" id="A0A2S6IPA6"/>
<protein>
    <submittedName>
        <fullName evidence="3">Uncharacterized protein DUF4330</fullName>
    </submittedName>
</protein>
<reference evidence="3 4" key="1">
    <citation type="submission" date="2018-02" db="EMBL/GenBank/DDBJ databases">
        <title>Genomic Encyclopedia of Archaeal and Bacterial Type Strains, Phase II (KMG-II): from individual species to whole genera.</title>
        <authorList>
            <person name="Goeker M."/>
        </authorList>
    </citation>
    <scope>NUCLEOTIDE SEQUENCE [LARGE SCALE GENOMIC DNA]</scope>
    <source>
        <strain evidence="3 4">DSM 22857</strain>
    </source>
</reference>
<comment type="caution">
    <text evidence="3">The sequence shown here is derived from an EMBL/GenBank/DDBJ whole genome shotgun (WGS) entry which is preliminary data.</text>
</comment>
<feature type="chain" id="PRO_5015721381" evidence="2">
    <location>
        <begin position="28"/>
        <end position="165"/>
    </location>
</feature>
<evidence type="ECO:0000256" key="1">
    <source>
        <dbReference type="SAM" id="MobiDB-lite"/>
    </source>
</evidence>
<proteinExistence type="predicted"/>
<gene>
    <name evidence="3" type="ORF">CLV92_10521</name>
</gene>
<sequence>MRSSTRATVVAALVLGLTLPAGGAAIAAGPDKGRTAAVAAAGETKKKPAKKARKAVVSLRAGGTVTAVDAAAGTLTFTVKGGRNKALRDKPLTVTVAKDAKITRDDAVVELSAVLVGDRVQVKGVKVDATYTVARVAASAAESAPAPAPEPTPTPTPTPEPTPTP</sequence>
<organism evidence="3 4">
    <name type="scientific">Kineococcus xinjiangensis</name>
    <dbReference type="NCBI Taxonomy" id="512762"/>
    <lineage>
        <taxon>Bacteria</taxon>
        <taxon>Bacillati</taxon>
        <taxon>Actinomycetota</taxon>
        <taxon>Actinomycetes</taxon>
        <taxon>Kineosporiales</taxon>
        <taxon>Kineosporiaceae</taxon>
        <taxon>Kineococcus</taxon>
    </lineage>
</organism>
<feature type="region of interest" description="Disordered" evidence="1">
    <location>
        <begin position="138"/>
        <end position="165"/>
    </location>
</feature>